<reference evidence="2" key="1">
    <citation type="submission" date="2019-11" db="UniProtKB">
        <authorList>
            <consortium name="WormBaseParasite"/>
        </authorList>
    </citation>
    <scope>IDENTIFICATION</scope>
</reference>
<sequence>QTEAPGTLQPPLQTRPPECGRSGRLRRSVAVQPRFCTQLCSRSSQTSPPPRSPTRRSIAVYCQTLRQPPTPASTPMSENISKLVSQAVRTHLPCPHKVLPESSPKTSPKLTQNVYTRNCSETLKVDQENQAPSCTHDASTDCAKSDKGKLTSPT</sequence>
<feature type="region of interest" description="Disordered" evidence="1">
    <location>
        <begin position="94"/>
        <end position="113"/>
    </location>
</feature>
<evidence type="ECO:0000256" key="1">
    <source>
        <dbReference type="SAM" id="MobiDB-lite"/>
    </source>
</evidence>
<evidence type="ECO:0000313" key="2">
    <source>
        <dbReference type="WBParaSite" id="MCU_006423-RA"/>
    </source>
</evidence>
<dbReference type="WBParaSite" id="MCU_006423-RA">
    <property type="protein sequence ID" value="MCU_006423-RA"/>
    <property type="gene ID" value="MCU_006423"/>
</dbReference>
<feature type="compositionally biased region" description="Basic and acidic residues" evidence="1">
    <location>
        <begin position="143"/>
        <end position="154"/>
    </location>
</feature>
<name>A0A5K3FCY6_MESCO</name>
<dbReference type="AlphaFoldDB" id="A0A5K3FCY6"/>
<feature type="compositionally biased region" description="Polar residues" evidence="1">
    <location>
        <begin position="128"/>
        <end position="137"/>
    </location>
</feature>
<feature type="region of interest" description="Disordered" evidence="1">
    <location>
        <begin position="126"/>
        <end position="154"/>
    </location>
</feature>
<accession>A0A5K3FCY6</accession>
<proteinExistence type="predicted"/>
<organism evidence="2">
    <name type="scientific">Mesocestoides corti</name>
    <name type="common">Flatworm</name>
    <dbReference type="NCBI Taxonomy" id="53468"/>
    <lineage>
        <taxon>Eukaryota</taxon>
        <taxon>Metazoa</taxon>
        <taxon>Spiralia</taxon>
        <taxon>Lophotrochozoa</taxon>
        <taxon>Platyhelminthes</taxon>
        <taxon>Cestoda</taxon>
        <taxon>Eucestoda</taxon>
        <taxon>Cyclophyllidea</taxon>
        <taxon>Mesocestoididae</taxon>
        <taxon>Mesocestoides</taxon>
    </lineage>
</organism>
<protein>
    <submittedName>
        <fullName evidence="2">CJ090 protein</fullName>
    </submittedName>
</protein>
<feature type="compositionally biased region" description="Polar residues" evidence="1">
    <location>
        <begin position="103"/>
        <end position="113"/>
    </location>
</feature>
<feature type="region of interest" description="Disordered" evidence="1">
    <location>
        <begin position="1"/>
        <end position="26"/>
    </location>
</feature>